<dbReference type="InterPro" id="IPR036047">
    <property type="entry name" value="F-box-like_dom_sf"/>
</dbReference>
<gene>
    <name evidence="3" type="ORF">LSAT_V11C700368090</name>
</gene>
<evidence type="ECO:0000313" key="4">
    <source>
        <dbReference type="Proteomes" id="UP000235145"/>
    </source>
</evidence>
<organism evidence="3 4">
    <name type="scientific">Lactuca sativa</name>
    <name type="common">Garden lettuce</name>
    <dbReference type="NCBI Taxonomy" id="4236"/>
    <lineage>
        <taxon>Eukaryota</taxon>
        <taxon>Viridiplantae</taxon>
        <taxon>Streptophyta</taxon>
        <taxon>Embryophyta</taxon>
        <taxon>Tracheophyta</taxon>
        <taxon>Spermatophyta</taxon>
        <taxon>Magnoliopsida</taxon>
        <taxon>eudicotyledons</taxon>
        <taxon>Gunneridae</taxon>
        <taxon>Pentapetalae</taxon>
        <taxon>asterids</taxon>
        <taxon>campanulids</taxon>
        <taxon>Asterales</taxon>
        <taxon>Asteraceae</taxon>
        <taxon>Cichorioideae</taxon>
        <taxon>Cichorieae</taxon>
        <taxon>Lactucinae</taxon>
        <taxon>Lactuca</taxon>
    </lineage>
</organism>
<dbReference type="InterPro" id="IPR055357">
    <property type="entry name" value="LRR_At1g61320_AtMIF1"/>
</dbReference>
<feature type="domain" description="F-box" evidence="1">
    <location>
        <begin position="54"/>
        <end position="93"/>
    </location>
</feature>
<keyword evidence="4" id="KW-1185">Reference proteome</keyword>
<dbReference type="InterPro" id="IPR001810">
    <property type="entry name" value="F-box_dom"/>
</dbReference>
<dbReference type="SUPFAM" id="SSF52047">
    <property type="entry name" value="RNI-like"/>
    <property type="match status" value="1"/>
</dbReference>
<evidence type="ECO:0000259" key="2">
    <source>
        <dbReference type="Pfam" id="PF23622"/>
    </source>
</evidence>
<dbReference type="Proteomes" id="UP000235145">
    <property type="component" value="Unassembled WGS sequence"/>
</dbReference>
<dbReference type="Pfam" id="PF23622">
    <property type="entry name" value="LRR_At1g61320_AtMIF1"/>
    <property type="match status" value="2"/>
</dbReference>
<dbReference type="InterPro" id="IPR032675">
    <property type="entry name" value="LRR_dom_sf"/>
</dbReference>
<dbReference type="AlphaFoldDB" id="A0A9R1X1A9"/>
<feature type="domain" description="At1g61320/AtMIF1 LRR" evidence="2">
    <location>
        <begin position="131"/>
        <end position="254"/>
    </location>
</feature>
<evidence type="ECO:0000259" key="1">
    <source>
        <dbReference type="Pfam" id="PF00646"/>
    </source>
</evidence>
<accession>A0A9R1X1A9</accession>
<dbReference type="EMBL" id="NBSK02000007">
    <property type="protein sequence ID" value="KAJ0196855.1"/>
    <property type="molecule type" value="Genomic_DNA"/>
</dbReference>
<protein>
    <recommendedName>
        <fullName evidence="5">F-box domain-containing protein</fullName>
    </recommendedName>
</protein>
<sequence>MKRYTAIEICAVFDEGKQEGFLLKMLKEGPNQAKIPRKRIKFQEVMEKEEEDGISALPDCLILEILCRLPSTKDAIRTGTLSKRWANLWTWVPTLLFRHFDIPLSQCLKNPNSRSNFPLLVEKTLTQCRQLKLKKFQMHTKYDIRFEAQFNNCIRHAVRCNVEKLSLEFLYTRREAEFQLDQFFFVNSCFTDLRLVGCTLNPSGAVSWKNLKSLCISTKNLDVDVMVNILSGSPLVETLVLKDCYGDTGLNITSDDESESESEAHIIGINAPNSSSLSQCRQLQLKKFTVVSDFDNEFQSQLNSWIRYAIRCNVKEIVLILWNTGFESELTLDQTLVTNSCLTELRLDGCMVNPIGAISWRSLRSLYISYRSLDEDLIENILSGSPVLVTLELNDCYGHRRLDITSKSVKNLVLSGFSDFYDESVANIIEINAPNILSLTIKHVLLSKLLLVNVSSLVKANLNYVFPSPRHHPTMTKEAEQDTLKGFIMNLGHVKELQIGYLCSEVFSSLQAGGFIFPSNVKRLRLSSIGLWTISYVRIFHWLTVSYYGDMDFNCIKQKLIMIPQYPIPLTDSIPSKNSYEPNTPSVSLMKGVEVEDYSKKPLAKKSELNNTSIQNSDFESDSNVVKGGNKTGSKVEITDLRNGNETAPGITDSDSNVICEPQLQVTEKDSISTGTHSDSVVLQNGNVTNTLLESDLQFLGKESGCVSMAKENDVMDGKDATNWNV</sequence>
<reference evidence="3 4" key="1">
    <citation type="journal article" date="2017" name="Nat. Commun.">
        <title>Genome assembly with in vitro proximity ligation data and whole-genome triplication in lettuce.</title>
        <authorList>
            <person name="Reyes-Chin-Wo S."/>
            <person name="Wang Z."/>
            <person name="Yang X."/>
            <person name="Kozik A."/>
            <person name="Arikit S."/>
            <person name="Song C."/>
            <person name="Xia L."/>
            <person name="Froenicke L."/>
            <person name="Lavelle D.O."/>
            <person name="Truco M.J."/>
            <person name="Xia R."/>
            <person name="Zhu S."/>
            <person name="Xu C."/>
            <person name="Xu H."/>
            <person name="Xu X."/>
            <person name="Cox K."/>
            <person name="Korf I."/>
            <person name="Meyers B.C."/>
            <person name="Michelmore R.W."/>
        </authorList>
    </citation>
    <scope>NUCLEOTIDE SEQUENCE [LARGE SCALE GENOMIC DNA]</scope>
    <source>
        <strain evidence="4">cv. Salinas</strain>
        <tissue evidence="3">Seedlings</tissue>
    </source>
</reference>
<dbReference type="PANTHER" id="PTHR32212">
    <property type="entry name" value="CYCLIN-LIKE F-BOX"/>
    <property type="match status" value="1"/>
</dbReference>
<comment type="caution">
    <text evidence="3">The sequence shown here is derived from an EMBL/GenBank/DDBJ whole genome shotgun (WGS) entry which is preliminary data.</text>
</comment>
<evidence type="ECO:0000313" key="3">
    <source>
        <dbReference type="EMBL" id="KAJ0196855.1"/>
    </source>
</evidence>
<dbReference type="PANTHER" id="PTHR32212:SF467">
    <property type="entry name" value="LEUCINE-RICH REPEAT DOMAIN SUPERFAMILY, F-BOX-LIKE DOMAIN SUPERFAMILY"/>
    <property type="match status" value="1"/>
</dbReference>
<name>A0A9R1X1A9_LACSA</name>
<dbReference type="CDD" id="cd22160">
    <property type="entry name" value="F-box_AtFBL13-like"/>
    <property type="match status" value="1"/>
</dbReference>
<feature type="domain" description="At1g61320/AtMIF1 LRR" evidence="2">
    <location>
        <begin position="281"/>
        <end position="459"/>
    </location>
</feature>
<dbReference type="InterPro" id="IPR053781">
    <property type="entry name" value="F-box_AtFBL13-like"/>
</dbReference>
<proteinExistence type="predicted"/>
<evidence type="ECO:0008006" key="5">
    <source>
        <dbReference type="Google" id="ProtNLM"/>
    </source>
</evidence>
<dbReference type="SUPFAM" id="SSF81383">
    <property type="entry name" value="F-box domain"/>
    <property type="match status" value="1"/>
</dbReference>
<dbReference type="Gene3D" id="3.80.10.10">
    <property type="entry name" value="Ribonuclease Inhibitor"/>
    <property type="match status" value="1"/>
</dbReference>
<dbReference type="Pfam" id="PF00646">
    <property type="entry name" value="F-box"/>
    <property type="match status" value="1"/>
</dbReference>